<dbReference type="InterPro" id="IPR017853">
    <property type="entry name" value="GH"/>
</dbReference>
<feature type="compositionally biased region" description="Low complexity" evidence="5">
    <location>
        <begin position="737"/>
        <end position="767"/>
    </location>
</feature>
<evidence type="ECO:0000313" key="8">
    <source>
        <dbReference type="EMBL" id="MDC4240213.1"/>
    </source>
</evidence>
<keyword evidence="9" id="KW-1185">Reference proteome</keyword>
<keyword evidence="4" id="KW-0572">Peptidoglycan-anchor</keyword>
<dbReference type="InterPro" id="IPR052177">
    <property type="entry name" value="Divisome_Glycosyl_Hydrolase"/>
</dbReference>
<protein>
    <submittedName>
        <fullName evidence="8">Family 10 glycosylhydrolase</fullName>
    </submittedName>
</protein>
<evidence type="ECO:0000256" key="2">
    <source>
        <dbReference type="ARBA" id="ARBA00022525"/>
    </source>
</evidence>
<dbReference type="Pfam" id="PF02638">
    <property type="entry name" value="GHL10"/>
    <property type="match status" value="1"/>
</dbReference>
<name>A0A9X3XJ67_9CLOT</name>
<dbReference type="Gene3D" id="2.60.40.10">
    <property type="entry name" value="Immunoglobulins"/>
    <property type="match status" value="1"/>
</dbReference>
<accession>A0A9X3XJ67</accession>
<feature type="domain" description="Gram-positive cocci surface proteins LPxTG" evidence="7">
    <location>
        <begin position="772"/>
        <end position="802"/>
    </location>
</feature>
<evidence type="ECO:0000256" key="5">
    <source>
        <dbReference type="SAM" id="MobiDB-lite"/>
    </source>
</evidence>
<dbReference type="Gene3D" id="3.20.20.80">
    <property type="entry name" value="Glycosidases"/>
    <property type="match status" value="1"/>
</dbReference>
<sequence>MIKKKALTLFLLASISSQAITWQNSLAITNESPLFNFKSYDFNTMEVTYDETKPVYMYNNGPQVTIPDKFINPKEQFRTAWLSTVVNIDISDVTSNPNLSAEEEFKNDLSSILDRFEELNLNAVTFQVSPMLDAWYPSDIAPWSQYLHKGGNNYTLQGKDPGFNGFDPLEWLISETHNRGMEFHAWFNPYRVTNTVDKRPVSEKLNELAENNFARKNPHLIYEFQNKLFLDPGRPEVIDYVVQRVEEVANKYNVDAIHFDDYFYPYKYSENNKDIYFYTQDLDKQTFIDYNRGFGEYNIENAAKWRENNIDILIKAIKDKVTDINITNNRSIQFGVSPFGIWGHAENYLEGSNTPTGSTSSLRDQFANTRKWVKEGLVDYLTPQIYWSFNTAAAPYGELLQWWDSQFEGINNSHLYIGHPNYKYIDASWDNNFKNPYEIANQLRFNQKFENVKGSAFFSFDKLLPKSIATSGDKFDILNHSNNILEKDYLNLPANVPGKPWLDKLETLPVTNAKYEVIDNTIRLNWDDNNSDSKFYCIYRQEGNLDTIDITNPQNLISRKGIESGKEFIDRNIEPNKTYTYAITVIDNASVENEAKIFNKEVLDNENAALPIIDAINKIPSLDSLTLDDELLVTSARALVSAFNNDSYVTNLDVLVAAENKIAQLKEEKAKEEQIAKENAAISAIDRLPALESITLDDEASIKAARKLVTIANNDSAITNLDKLVKAEAKIKELKENSNINPGENNNNNNNNNNNHSNNNNNNNNNNKDGKLPDTGGKNSSILLSFASMLTIAGTTLFRKNK</sequence>
<dbReference type="EMBL" id="JAMRYU010000008">
    <property type="protein sequence ID" value="MDC4240213.1"/>
    <property type="molecule type" value="Genomic_DNA"/>
</dbReference>
<dbReference type="InterPro" id="IPR019931">
    <property type="entry name" value="LPXTG_anchor"/>
</dbReference>
<reference evidence="8" key="1">
    <citation type="submission" date="2022-05" db="EMBL/GenBank/DDBJ databases">
        <title>Draft genome sequence of Clostridium tertium strain CP3 isolated from Peru.</title>
        <authorList>
            <person name="Hurtado R."/>
            <person name="Lima L."/>
            <person name="Sousa T."/>
            <person name="Jaiswal A.K."/>
            <person name="Tiwari S."/>
            <person name="Maturrano L."/>
            <person name="Brenig B."/>
            <person name="Azevedo V."/>
        </authorList>
    </citation>
    <scope>NUCLEOTIDE SEQUENCE</scope>
    <source>
        <strain evidence="8">CP3</strain>
    </source>
</reference>
<organism evidence="8 9">
    <name type="scientific">Clostridium tertium</name>
    <dbReference type="NCBI Taxonomy" id="1559"/>
    <lineage>
        <taxon>Bacteria</taxon>
        <taxon>Bacillati</taxon>
        <taxon>Bacillota</taxon>
        <taxon>Clostridia</taxon>
        <taxon>Eubacteriales</taxon>
        <taxon>Clostridiaceae</taxon>
        <taxon>Clostridium</taxon>
    </lineage>
</organism>
<dbReference type="RefSeq" id="WP_272470291.1">
    <property type="nucleotide sequence ID" value="NZ_JAMRYU010000008.1"/>
</dbReference>
<dbReference type="SUPFAM" id="SSF51445">
    <property type="entry name" value="(Trans)glycosidases"/>
    <property type="match status" value="1"/>
</dbReference>
<dbReference type="InterPro" id="IPR013783">
    <property type="entry name" value="Ig-like_fold"/>
</dbReference>
<dbReference type="PANTHER" id="PTHR43405">
    <property type="entry name" value="GLYCOSYL HYDROLASE DIGH"/>
    <property type="match status" value="1"/>
</dbReference>
<dbReference type="AlphaFoldDB" id="A0A9X3XJ67"/>
<evidence type="ECO:0000256" key="3">
    <source>
        <dbReference type="ARBA" id="ARBA00022729"/>
    </source>
</evidence>
<dbReference type="InterPro" id="IPR003790">
    <property type="entry name" value="GHL10"/>
</dbReference>
<keyword evidence="3 6" id="KW-0732">Signal</keyword>
<proteinExistence type="predicted"/>
<keyword evidence="2" id="KW-0964">Secreted</keyword>
<keyword evidence="1" id="KW-0134">Cell wall</keyword>
<feature type="signal peptide" evidence="6">
    <location>
        <begin position="1"/>
        <end position="19"/>
    </location>
</feature>
<gene>
    <name evidence="8" type="ORF">NE398_08545</name>
</gene>
<dbReference type="PROSITE" id="PS50847">
    <property type="entry name" value="GRAM_POS_ANCHORING"/>
    <property type="match status" value="1"/>
</dbReference>
<comment type="caution">
    <text evidence="8">The sequence shown here is derived from an EMBL/GenBank/DDBJ whole genome shotgun (WGS) entry which is preliminary data.</text>
</comment>
<dbReference type="Pfam" id="PF00746">
    <property type="entry name" value="Gram_pos_anchor"/>
    <property type="match status" value="1"/>
</dbReference>
<feature type="chain" id="PRO_5040822054" evidence="6">
    <location>
        <begin position="20"/>
        <end position="802"/>
    </location>
</feature>
<evidence type="ECO:0000313" key="9">
    <source>
        <dbReference type="Proteomes" id="UP001141183"/>
    </source>
</evidence>
<evidence type="ECO:0000259" key="7">
    <source>
        <dbReference type="PROSITE" id="PS50847"/>
    </source>
</evidence>
<feature type="region of interest" description="Disordered" evidence="5">
    <location>
        <begin position="736"/>
        <end position="776"/>
    </location>
</feature>
<dbReference type="PANTHER" id="PTHR43405:SF1">
    <property type="entry name" value="GLYCOSYL HYDROLASE DIGH"/>
    <property type="match status" value="1"/>
</dbReference>
<evidence type="ECO:0000256" key="4">
    <source>
        <dbReference type="ARBA" id="ARBA00023088"/>
    </source>
</evidence>
<evidence type="ECO:0000256" key="1">
    <source>
        <dbReference type="ARBA" id="ARBA00022512"/>
    </source>
</evidence>
<dbReference type="Proteomes" id="UP001141183">
    <property type="component" value="Unassembled WGS sequence"/>
</dbReference>
<evidence type="ECO:0000256" key="6">
    <source>
        <dbReference type="SAM" id="SignalP"/>
    </source>
</evidence>